<name>A0A212LEB4_9HYPH</name>
<dbReference type="GO" id="GO:0051213">
    <property type="term" value="F:dioxygenase activity"/>
    <property type="evidence" value="ECO:0007669"/>
    <property type="project" value="UniProtKB-KW"/>
</dbReference>
<evidence type="ECO:0000313" key="2">
    <source>
        <dbReference type="EMBL" id="SCM75891.1"/>
    </source>
</evidence>
<dbReference type="InterPro" id="IPR029068">
    <property type="entry name" value="Glyas_Bleomycin-R_OHBP_Dase"/>
</dbReference>
<evidence type="ECO:0000259" key="1">
    <source>
        <dbReference type="PROSITE" id="PS51819"/>
    </source>
</evidence>
<dbReference type="CDD" id="cd07262">
    <property type="entry name" value="VOC_like"/>
    <property type="match status" value="1"/>
</dbReference>
<dbReference type="SUPFAM" id="SSF54593">
    <property type="entry name" value="Glyoxalase/Bleomycin resistance protein/Dihydroxybiphenyl dioxygenase"/>
    <property type="match status" value="1"/>
</dbReference>
<dbReference type="PANTHER" id="PTHR35006:SF2">
    <property type="entry name" value="GLYOXALASE FAMILY PROTEIN (AFU_ORTHOLOGUE AFUA_5G14830)"/>
    <property type="match status" value="1"/>
</dbReference>
<keyword evidence="2" id="KW-0223">Dioxygenase</keyword>
<sequence length="141" mass="15194">MRMKLHQGRLIDHIHLRARDLSATATFYRAVLGALGIPLLADEEGHLACDELWIDALGEESGAATHVHLAFQAKDREAVRLFHQAGLAAGGRDNGAPGERSYHPGYYAAFLLDPDGNNIEAVFHGPARRSASSVVIDTGEA</sequence>
<dbReference type="PROSITE" id="PS51819">
    <property type="entry name" value="VOC"/>
    <property type="match status" value="1"/>
</dbReference>
<keyword evidence="2" id="KW-0560">Oxidoreductase</keyword>
<dbReference type="AlphaFoldDB" id="A0A212LEB4"/>
<dbReference type="Gene3D" id="3.10.180.10">
    <property type="entry name" value="2,3-Dihydroxybiphenyl 1,2-Dioxygenase, domain 1"/>
    <property type="match status" value="1"/>
</dbReference>
<dbReference type="EMBL" id="FMJD01000007">
    <property type="protein sequence ID" value="SCM75891.1"/>
    <property type="molecule type" value="Genomic_DNA"/>
</dbReference>
<reference evidence="2" key="1">
    <citation type="submission" date="2016-08" db="EMBL/GenBank/DDBJ databases">
        <authorList>
            <person name="Seilhamer J.J."/>
        </authorList>
    </citation>
    <scope>NUCLEOTIDE SEQUENCE</scope>
    <source>
        <strain evidence="2">86</strain>
    </source>
</reference>
<dbReference type="PANTHER" id="PTHR35006">
    <property type="entry name" value="GLYOXALASE FAMILY PROTEIN (AFU_ORTHOLOGUE AFUA_5G14830)"/>
    <property type="match status" value="1"/>
</dbReference>
<proteinExistence type="predicted"/>
<gene>
    <name evidence="2" type="ORF">KL86PLE_30338</name>
</gene>
<dbReference type="InterPro" id="IPR037523">
    <property type="entry name" value="VOC_core"/>
</dbReference>
<protein>
    <submittedName>
        <fullName evidence="2">Glyoxalase/bleomycin resistance protein/dioxygenase</fullName>
    </submittedName>
</protein>
<accession>A0A212LEB4</accession>
<organism evidence="2">
    <name type="scientific">uncultured Pleomorphomonas sp</name>
    <dbReference type="NCBI Taxonomy" id="442121"/>
    <lineage>
        <taxon>Bacteria</taxon>
        <taxon>Pseudomonadati</taxon>
        <taxon>Pseudomonadota</taxon>
        <taxon>Alphaproteobacteria</taxon>
        <taxon>Hyphomicrobiales</taxon>
        <taxon>Pleomorphomonadaceae</taxon>
        <taxon>Pleomorphomonas</taxon>
        <taxon>environmental samples</taxon>
    </lineage>
</organism>
<dbReference type="InterPro" id="IPR004360">
    <property type="entry name" value="Glyas_Fos-R_dOase_dom"/>
</dbReference>
<dbReference type="Pfam" id="PF00903">
    <property type="entry name" value="Glyoxalase"/>
    <property type="match status" value="1"/>
</dbReference>
<feature type="domain" description="VOC" evidence="1">
    <location>
        <begin position="10"/>
        <end position="124"/>
    </location>
</feature>